<dbReference type="GO" id="GO:0000976">
    <property type="term" value="F:transcription cis-regulatory region binding"/>
    <property type="evidence" value="ECO:0007669"/>
    <property type="project" value="TreeGrafter"/>
</dbReference>
<evidence type="ECO:0000259" key="5">
    <source>
        <dbReference type="PROSITE" id="PS50931"/>
    </source>
</evidence>
<dbReference type="FunFam" id="1.10.10.10:FF:000001">
    <property type="entry name" value="LysR family transcriptional regulator"/>
    <property type="match status" value="1"/>
</dbReference>
<dbReference type="PRINTS" id="PR00039">
    <property type="entry name" value="HTHLYSR"/>
</dbReference>
<evidence type="ECO:0000313" key="7">
    <source>
        <dbReference type="Proteomes" id="UP001143328"/>
    </source>
</evidence>
<dbReference type="Gene3D" id="1.10.10.10">
    <property type="entry name" value="Winged helix-like DNA-binding domain superfamily/Winged helix DNA-binding domain"/>
    <property type="match status" value="1"/>
</dbReference>
<keyword evidence="4" id="KW-0804">Transcription</keyword>
<reference evidence="6" key="2">
    <citation type="submission" date="2023-01" db="EMBL/GenBank/DDBJ databases">
        <authorList>
            <person name="Sun Q."/>
            <person name="Evtushenko L."/>
        </authorList>
    </citation>
    <scope>NUCLEOTIDE SEQUENCE</scope>
    <source>
        <strain evidence="6">VKM B-2935</strain>
    </source>
</reference>
<evidence type="ECO:0000256" key="3">
    <source>
        <dbReference type="ARBA" id="ARBA00023125"/>
    </source>
</evidence>
<comment type="similarity">
    <text evidence="1">Belongs to the LysR transcriptional regulatory family.</text>
</comment>
<comment type="caution">
    <text evidence="6">The sequence shown here is derived from an EMBL/GenBank/DDBJ whole genome shotgun (WGS) entry which is preliminary data.</text>
</comment>
<dbReference type="PANTHER" id="PTHR30126:SF94">
    <property type="entry name" value="LYSR FAMILY TRANSCRIPTIONAL REGULATOR"/>
    <property type="match status" value="1"/>
</dbReference>
<name>A0A9W6KAD2_9PSED</name>
<feature type="domain" description="HTH lysR-type" evidence="5">
    <location>
        <begin position="6"/>
        <end position="63"/>
    </location>
</feature>
<sequence length="292" mass="32531">MKQGRIMLRELRTFIAVARHGTFAAAGMHIGLTQSAVSAQMRNLERALNQQLFDRTGRQAILNAAGKRALPMATEMLELFSRMATVEDAGECSGELRIGAIASVQTGLLPPALLRLRHAAPRVEPKLVPGVSLNLLSLVDAGEVDVAILIRPPFPLPKELHTQVLRQERFVLVVPLALEGDDPLEILREHPLVRYDRTSFGGRLVSRFLREQRLDVQVALELDELDGIVKMVECGLGVSLIPLAGLWLELGAKVRIIELGDLTFYRELILLLRHSQRNLPIQQLFRDCIELD</sequence>
<evidence type="ECO:0000256" key="1">
    <source>
        <dbReference type="ARBA" id="ARBA00009437"/>
    </source>
</evidence>
<proteinExistence type="inferred from homology"/>
<dbReference type="PROSITE" id="PS50931">
    <property type="entry name" value="HTH_LYSR"/>
    <property type="match status" value="1"/>
</dbReference>
<protein>
    <submittedName>
        <fullName evidence="6">Transcriptional regulator</fullName>
    </submittedName>
</protein>
<dbReference type="GO" id="GO:0003700">
    <property type="term" value="F:DNA-binding transcription factor activity"/>
    <property type="evidence" value="ECO:0007669"/>
    <property type="project" value="InterPro"/>
</dbReference>
<organism evidence="6 7">
    <name type="scientific">Pseudomonas turukhanskensis</name>
    <dbReference type="NCBI Taxonomy" id="1806536"/>
    <lineage>
        <taxon>Bacteria</taxon>
        <taxon>Pseudomonadati</taxon>
        <taxon>Pseudomonadota</taxon>
        <taxon>Gammaproteobacteria</taxon>
        <taxon>Pseudomonadales</taxon>
        <taxon>Pseudomonadaceae</taxon>
        <taxon>Pseudomonas</taxon>
    </lineage>
</organism>
<dbReference type="EMBL" id="BSFN01000029">
    <property type="protein sequence ID" value="GLK91897.1"/>
    <property type="molecule type" value="Genomic_DNA"/>
</dbReference>
<dbReference type="InterPro" id="IPR005119">
    <property type="entry name" value="LysR_subst-bd"/>
</dbReference>
<dbReference type="Gene3D" id="3.40.190.290">
    <property type="match status" value="1"/>
</dbReference>
<dbReference type="InterPro" id="IPR036390">
    <property type="entry name" value="WH_DNA-bd_sf"/>
</dbReference>
<dbReference type="SUPFAM" id="SSF53850">
    <property type="entry name" value="Periplasmic binding protein-like II"/>
    <property type="match status" value="1"/>
</dbReference>
<dbReference type="Pfam" id="PF00126">
    <property type="entry name" value="HTH_1"/>
    <property type="match status" value="1"/>
</dbReference>
<evidence type="ECO:0000256" key="2">
    <source>
        <dbReference type="ARBA" id="ARBA00023015"/>
    </source>
</evidence>
<gene>
    <name evidence="6" type="ORF">GCM10017655_49610</name>
</gene>
<keyword evidence="2" id="KW-0805">Transcription regulation</keyword>
<dbReference type="Proteomes" id="UP001143328">
    <property type="component" value="Unassembled WGS sequence"/>
</dbReference>
<keyword evidence="3" id="KW-0238">DNA-binding</keyword>
<dbReference type="InterPro" id="IPR000847">
    <property type="entry name" value="LysR_HTH_N"/>
</dbReference>
<dbReference type="AlphaFoldDB" id="A0A9W6KAD2"/>
<keyword evidence="7" id="KW-1185">Reference proteome</keyword>
<evidence type="ECO:0000313" key="6">
    <source>
        <dbReference type="EMBL" id="GLK91897.1"/>
    </source>
</evidence>
<dbReference type="PANTHER" id="PTHR30126">
    <property type="entry name" value="HTH-TYPE TRANSCRIPTIONAL REGULATOR"/>
    <property type="match status" value="1"/>
</dbReference>
<dbReference type="Pfam" id="PF03466">
    <property type="entry name" value="LysR_substrate"/>
    <property type="match status" value="1"/>
</dbReference>
<dbReference type="InterPro" id="IPR036388">
    <property type="entry name" value="WH-like_DNA-bd_sf"/>
</dbReference>
<reference evidence="6" key="1">
    <citation type="journal article" date="2014" name="Int. J. Syst. Evol. Microbiol.">
        <title>Complete genome sequence of Corynebacterium casei LMG S-19264T (=DSM 44701T), isolated from a smear-ripened cheese.</title>
        <authorList>
            <consortium name="US DOE Joint Genome Institute (JGI-PGF)"/>
            <person name="Walter F."/>
            <person name="Albersmeier A."/>
            <person name="Kalinowski J."/>
            <person name="Ruckert C."/>
        </authorList>
    </citation>
    <scope>NUCLEOTIDE SEQUENCE</scope>
    <source>
        <strain evidence="6">VKM B-2935</strain>
    </source>
</reference>
<dbReference type="SUPFAM" id="SSF46785">
    <property type="entry name" value="Winged helix' DNA-binding domain"/>
    <property type="match status" value="1"/>
</dbReference>
<accession>A0A9W6KAD2</accession>
<evidence type="ECO:0000256" key="4">
    <source>
        <dbReference type="ARBA" id="ARBA00023163"/>
    </source>
</evidence>